<feature type="transmembrane region" description="Helical" evidence="2">
    <location>
        <begin position="79"/>
        <end position="100"/>
    </location>
</feature>
<feature type="region of interest" description="Disordered" evidence="1">
    <location>
        <begin position="109"/>
        <end position="134"/>
    </location>
</feature>
<evidence type="ECO:0008006" key="5">
    <source>
        <dbReference type="Google" id="ProtNLM"/>
    </source>
</evidence>
<dbReference type="Proteomes" id="UP001148018">
    <property type="component" value="Unassembled WGS sequence"/>
</dbReference>
<gene>
    <name evidence="3" type="ORF">NHX12_030257</name>
</gene>
<evidence type="ECO:0000256" key="1">
    <source>
        <dbReference type="SAM" id="MobiDB-lite"/>
    </source>
</evidence>
<dbReference type="PANTHER" id="PTHR16015:SF0">
    <property type="entry name" value="TRANSMEMBRANE PROTEIN 51"/>
    <property type="match status" value="1"/>
</dbReference>
<dbReference type="Pfam" id="PF15345">
    <property type="entry name" value="TMEM51"/>
    <property type="match status" value="1"/>
</dbReference>
<dbReference type="PANTHER" id="PTHR16015">
    <property type="entry name" value="TRANSMEMBRANE PROTEIN 51"/>
    <property type="match status" value="1"/>
</dbReference>
<keyword evidence="2" id="KW-1133">Transmembrane helix</keyword>
<reference evidence="3" key="1">
    <citation type="submission" date="2022-07" db="EMBL/GenBank/DDBJ databases">
        <title>Chromosome-level genome of Muraenolepis orangiensis.</title>
        <authorList>
            <person name="Kim J."/>
        </authorList>
    </citation>
    <scope>NUCLEOTIDE SEQUENCE</scope>
    <source>
        <strain evidence="3">KU_S4_2022</strain>
        <tissue evidence="3">Muscle</tissue>
    </source>
</reference>
<comment type="caution">
    <text evidence="3">The sequence shown here is derived from an EMBL/GenBank/DDBJ whole genome shotgun (WGS) entry which is preliminary data.</text>
</comment>
<evidence type="ECO:0000313" key="4">
    <source>
        <dbReference type="Proteomes" id="UP001148018"/>
    </source>
</evidence>
<evidence type="ECO:0000313" key="3">
    <source>
        <dbReference type="EMBL" id="KAJ3602503.1"/>
    </source>
</evidence>
<keyword evidence="2" id="KW-0812">Transmembrane</keyword>
<sequence>MCSSRGLCRDGDRSSRSESSGSCSHYALIALGFGLVAVGVVIIVYKVTLEAKTSESSAPNTTDTHDHDQDKEDPEMEKIVPIAFVLVGGGIAMLLLAICLRMKAKNEPAESGGQRVAAPNQDQVAGESSPEESALAYDVPSYNEVVGGDAYPVRHTNLRDSIAHLPSYEDILAAVENEGAAGPHAETESPKDKDDSDDDAGGGAAAATAPLTGPEEGATGPGSAAAANANPPARSGSRVSRLLRPLRVRRMMSDKLHLKDFRIHIRSPTHNPVTIEPITPPPQYDDKAPDLA</sequence>
<proteinExistence type="predicted"/>
<accession>A0A9Q0ILP4</accession>
<dbReference type="InterPro" id="IPR029265">
    <property type="entry name" value="TMEM51"/>
</dbReference>
<name>A0A9Q0ILP4_9TELE</name>
<organism evidence="3 4">
    <name type="scientific">Muraenolepis orangiensis</name>
    <name type="common">Patagonian moray cod</name>
    <dbReference type="NCBI Taxonomy" id="630683"/>
    <lineage>
        <taxon>Eukaryota</taxon>
        <taxon>Metazoa</taxon>
        <taxon>Chordata</taxon>
        <taxon>Craniata</taxon>
        <taxon>Vertebrata</taxon>
        <taxon>Euteleostomi</taxon>
        <taxon>Actinopterygii</taxon>
        <taxon>Neopterygii</taxon>
        <taxon>Teleostei</taxon>
        <taxon>Neoteleostei</taxon>
        <taxon>Acanthomorphata</taxon>
        <taxon>Zeiogadaria</taxon>
        <taxon>Gadariae</taxon>
        <taxon>Gadiformes</taxon>
        <taxon>Muraenolepidoidei</taxon>
        <taxon>Muraenolepididae</taxon>
        <taxon>Muraenolepis</taxon>
    </lineage>
</organism>
<feature type="region of interest" description="Disordered" evidence="1">
    <location>
        <begin position="179"/>
        <end position="242"/>
    </location>
</feature>
<feature type="region of interest" description="Disordered" evidence="1">
    <location>
        <begin position="270"/>
        <end position="292"/>
    </location>
</feature>
<keyword evidence="2" id="KW-0472">Membrane</keyword>
<feature type="region of interest" description="Disordered" evidence="1">
    <location>
        <begin position="54"/>
        <end position="74"/>
    </location>
</feature>
<keyword evidence="4" id="KW-1185">Reference proteome</keyword>
<dbReference type="OrthoDB" id="8946153at2759"/>
<dbReference type="AlphaFoldDB" id="A0A9Q0ILP4"/>
<feature type="transmembrane region" description="Helical" evidence="2">
    <location>
        <begin position="26"/>
        <end position="45"/>
    </location>
</feature>
<feature type="compositionally biased region" description="Basic and acidic residues" evidence="1">
    <location>
        <begin position="185"/>
        <end position="194"/>
    </location>
</feature>
<dbReference type="EMBL" id="JANIIK010000046">
    <property type="protein sequence ID" value="KAJ3602503.1"/>
    <property type="molecule type" value="Genomic_DNA"/>
</dbReference>
<feature type="compositionally biased region" description="Low complexity" evidence="1">
    <location>
        <begin position="205"/>
        <end position="242"/>
    </location>
</feature>
<protein>
    <recommendedName>
        <fullName evidence="5">Transmembrane protein 51</fullName>
    </recommendedName>
</protein>
<feature type="region of interest" description="Disordered" evidence="1">
    <location>
        <begin position="1"/>
        <end position="20"/>
    </location>
</feature>
<feature type="compositionally biased region" description="Basic and acidic residues" evidence="1">
    <location>
        <begin position="7"/>
        <end position="16"/>
    </location>
</feature>
<evidence type="ECO:0000256" key="2">
    <source>
        <dbReference type="SAM" id="Phobius"/>
    </source>
</evidence>